<name>A0A0G4FK88_VITBC</name>
<dbReference type="Gene3D" id="3.40.50.620">
    <property type="entry name" value="HUPs"/>
    <property type="match status" value="2"/>
</dbReference>
<dbReference type="GO" id="GO:0005737">
    <property type="term" value="C:cytoplasm"/>
    <property type="evidence" value="ECO:0007669"/>
    <property type="project" value="TreeGrafter"/>
</dbReference>
<dbReference type="VEuPathDB" id="CryptoDB:Vbra_21333"/>
<dbReference type="STRING" id="1169540.A0A0G4FK88"/>
<reference evidence="11 12" key="1">
    <citation type="submission" date="2014-11" db="EMBL/GenBank/DDBJ databases">
        <authorList>
            <person name="Zhu J."/>
            <person name="Qi W."/>
            <person name="Song R."/>
        </authorList>
    </citation>
    <scope>NUCLEOTIDE SEQUENCE [LARGE SCALE GENOMIC DNA]</scope>
</reference>
<dbReference type="InParanoid" id="A0A0G4FK88"/>
<comment type="catalytic activity">
    <reaction evidence="8">
        <text>tRNA(Tyr) + L-tyrosine + ATP = L-tyrosyl-tRNA(Tyr) + AMP + diphosphate + H(+)</text>
        <dbReference type="Rhea" id="RHEA:10220"/>
        <dbReference type="Rhea" id="RHEA-COMP:9706"/>
        <dbReference type="Rhea" id="RHEA-COMP:9707"/>
        <dbReference type="ChEBI" id="CHEBI:15378"/>
        <dbReference type="ChEBI" id="CHEBI:30616"/>
        <dbReference type="ChEBI" id="CHEBI:33019"/>
        <dbReference type="ChEBI" id="CHEBI:58315"/>
        <dbReference type="ChEBI" id="CHEBI:78442"/>
        <dbReference type="ChEBI" id="CHEBI:78536"/>
        <dbReference type="ChEBI" id="CHEBI:456215"/>
        <dbReference type="EC" id="6.1.1.1"/>
    </reaction>
</comment>
<feature type="compositionally biased region" description="Basic and acidic residues" evidence="10">
    <location>
        <begin position="227"/>
        <end position="236"/>
    </location>
</feature>
<keyword evidence="5 9" id="KW-0648">Protein biosynthesis</keyword>
<dbReference type="SUPFAM" id="SSF52374">
    <property type="entry name" value="Nucleotidylyl transferase"/>
    <property type="match status" value="1"/>
</dbReference>
<evidence type="ECO:0000256" key="6">
    <source>
        <dbReference type="ARBA" id="ARBA00023146"/>
    </source>
</evidence>
<evidence type="ECO:0000256" key="7">
    <source>
        <dbReference type="ARBA" id="ARBA00033323"/>
    </source>
</evidence>
<evidence type="ECO:0000256" key="8">
    <source>
        <dbReference type="ARBA" id="ARBA00048248"/>
    </source>
</evidence>
<evidence type="ECO:0000256" key="2">
    <source>
        <dbReference type="ARBA" id="ARBA00022598"/>
    </source>
</evidence>
<dbReference type="GO" id="GO:0006437">
    <property type="term" value="P:tyrosyl-tRNA aminoacylation"/>
    <property type="evidence" value="ECO:0007669"/>
    <property type="project" value="TreeGrafter"/>
</dbReference>
<dbReference type="Proteomes" id="UP000041254">
    <property type="component" value="Unassembled WGS sequence"/>
</dbReference>
<evidence type="ECO:0000256" key="9">
    <source>
        <dbReference type="RuleBase" id="RU363036"/>
    </source>
</evidence>
<evidence type="ECO:0000256" key="4">
    <source>
        <dbReference type="ARBA" id="ARBA00022840"/>
    </source>
</evidence>
<dbReference type="AlphaFoldDB" id="A0A0G4FK88"/>
<keyword evidence="12" id="KW-1185">Reference proteome</keyword>
<dbReference type="GO" id="GO:0004831">
    <property type="term" value="F:tyrosine-tRNA ligase activity"/>
    <property type="evidence" value="ECO:0007669"/>
    <property type="project" value="UniProtKB-EC"/>
</dbReference>
<dbReference type="PhylomeDB" id="A0A0G4FK88"/>
<evidence type="ECO:0000256" key="3">
    <source>
        <dbReference type="ARBA" id="ARBA00022741"/>
    </source>
</evidence>
<evidence type="ECO:0000256" key="10">
    <source>
        <dbReference type="SAM" id="MobiDB-lite"/>
    </source>
</evidence>
<proteinExistence type="inferred from homology"/>
<gene>
    <name evidence="11" type="ORF">Vbra_21333</name>
</gene>
<feature type="compositionally biased region" description="Polar residues" evidence="10">
    <location>
        <begin position="246"/>
        <end position="258"/>
    </location>
</feature>
<keyword evidence="2 9" id="KW-0436">Ligase</keyword>
<sequence>MLNNKLGGDINKIRKTGEYFIEVWKAAGMDMSNVRFLWASDEINKNSNQYWMRVVDIARKFNITRIKRCGQIMGRGEGDDQPSAQIMYPCMQCSGIFELKTEICQLGLDQRKVNMLAREYCDGLRMKHKPIILSHGMLPGLLEGQEKMSKSDPDSAIFMEDLSADVNRKIKKAFCPPQVLEGNPCMSYIEHMVFPMYGEFRVDRRDQDGVFRTVLRRLPGDTSRTMTMKDHADQKSAARHHGCSHHGQQQPWMVSSSTTKRRDGKERRLRTTKLTPADP</sequence>
<accession>A0A0G4FK88</accession>
<dbReference type="PANTHER" id="PTHR46264:SF4">
    <property type="entry name" value="TYROSINE--TRNA LIGASE, CYTOPLASMIC"/>
    <property type="match status" value="1"/>
</dbReference>
<evidence type="ECO:0000256" key="5">
    <source>
        <dbReference type="ARBA" id="ARBA00022917"/>
    </source>
</evidence>
<feature type="region of interest" description="Disordered" evidence="10">
    <location>
        <begin position="222"/>
        <end position="279"/>
    </location>
</feature>
<dbReference type="Pfam" id="PF00579">
    <property type="entry name" value="tRNA-synt_1b"/>
    <property type="match status" value="1"/>
</dbReference>
<keyword evidence="6 9" id="KW-0030">Aminoacyl-tRNA synthetase</keyword>
<dbReference type="GO" id="GO:0005524">
    <property type="term" value="F:ATP binding"/>
    <property type="evidence" value="ECO:0007669"/>
    <property type="project" value="UniProtKB-KW"/>
</dbReference>
<dbReference type="PANTHER" id="PTHR46264">
    <property type="entry name" value="TYROSINE-TRNA LIGASE"/>
    <property type="match status" value="1"/>
</dbReference>
<evidence type="ECO:0000313" key="11">
    <source>
        <dbReference type="EMBL" id="CEM14201.1"/>
    </source>
</evidence>
<organism evidence="11 12">
    <name type="scientific">Vitrella brassicaformis (strain CCMP3155)</name>
    <dbReference type="NCBI Taxonomy" id="1169540"/>
    <lineage>
        <taxon>Eukaryota</taxon>
        <taxon>Sar</taxon>
        <taxon>Alveolata</taxon>
        <taxon>Colpodellida</taxon>
        <taxon>Vitrellaceae</taxon>
        <taxon>Vitrella</taxon>
    </lineage>
</organism>
<dbReference type="OrthoDB" id="197206at2759"/>
<protein>
    <recommendedName>
        <fullName evidence="1">tyrosine--tRNA ligase</fullName>
        <ecNumber evidence="1">6.1.1.1</ecNumber>
    </recommendedName>
    <alternativeName>
        <fullName evidence="7">Tyrosyl-tRNA synthetase</fullName>
    </alternativeName>
</protein>
<dbReference type="InterPro" id="IPR050489">
    <property type="entry name" value="Tyr-tRNA_synthase"/>
</dbReference>
<dbReference type="InterPro" id="IPR014729">
    <property type="entry name" value="Rossmann-like_a/b/a_fold"/>
</dbReference>
<keyword evidence="4 9" id="KW-0067">ATP-binding</keyword>
<dbReference type="OMA" id="GMDQHEV"/>
<evidence type="ECO:0000313" key="12">
    <source>
        <dbReference type="Proteomes" id="UP000041254"/>
    </source>
</evidence>
<evidence type="ECO:0000256" key="1">
    <source>
        <dbReference type="ARBA" id="ARBA00013160"/>
    </source>
</evidence>
<dbReference type="EC" id="6.1.1.1" evidence="1"/>
<comment type="similarity">
    <text evidence="9">Belongs to the class-I aminoacyl-tRNA synthetase family.</text>
</comment>
<dbReference type="EMBL" id="CDMY01000455">
    <property type="protein sequence ID" value="CEM14201.1"/>
    <property type="molecule type" value="Genomic_DNA"/>
</dbReference>
<keyword evidence="3 9" id="KW-0547">Nucleotide-binding</keyword>
<dbReference type="InterPro" id="IPR002305">
    <property type="entry name" value="aa-tRNA-synth_Ic"/>
</dbReference>